<evidence type="ECO:0000313" key="3">
    <source>
        <dbReference type="Proteomes" id="UP000029382"/>
    </source>
</evidence>
<dbReference type="EMBL" id="FOTG01000002">
    <property type="protein sequence ID" value="SFL03607.1"/>
    <property type="molecule type" value="Genomic_DNA"/>
</dbReference>
<gene>
    <name evidence="1" type="ORF">H702_04005</name>
    <name evidence="2" type="ORF">SAMN02910290_00142</name>
</gene>
<evidence type="ECO:0000313" key="2">
    <source>
        <dbReference type="EMBL" id="SFL03607.1"/>
    </source>
</evidence>
<reference evidence="1 3" key="1">
    <citation type="journal article" date="2014" name="Genome Announc.">
        <title>Draft Genome Sequences of Streptococcus bovis Strains ATCC 33317 and JB1.</title>
        <authorList>
            <person name="Benahmed F.H."/>
            <person name="Gopinath G.R."/>
            <person name="Harbottle H."/>
            <person name="Cotta M.A."/>
            <person name="Luo Y."/>
            <person name="Henderson C."/>
            <person name="Teri P."/>
            <person name="Soppet D."/>
            <person name="Rasmussen M."/>
            <person name="Whitehead T.R."/>
            <person name="Davidson M."/>
        </authorList>
    </citation>
    <scope>NUCLEOTIDE SEQUENCE [LARGE SCALE GENOMIC DNA]</scope>
    <source>
        <strain evidence="1 3">JB1</strain>
    </source>
</reference>
<dbReference type="RefSeq" id="WP_039696504.1">
    <property type="nucleotide sequence ID" value="NZ_AUZH01000013.1"/>
</dbReference>
<name>A0A091BUH7_STREI</name>
<keyword evidence="4" id="KW-1185">Reference proteome</keyword>
<sequence>MKIGDKDFFYFWENSKAASTSDKARLVLQELMDILEMPEELSGEIAQTRKLLNQFSDNLTPNHPFWSELARLVQVAYPGESMAEDNLLAHQVHQCRYVISAYQAQWVREEFPAKSDWQSMLAYLKDKKEHRFWRRRFDFDLTESARLHNKAPKRAILGFELPVNLKILLAFHTEFILDSRGHFANEIDPLGQTHNGIINGASFNYANRNDQRHYELDVAAIKRHDPLFRKRILANQGNAFLAPLWIKRRRHADWERSYFNKKGHYARQGRSSYQMVKQLIRRFRKDLHNCS</sequence>
<evidence type="ECO:0000313" key="4">
    <source>
        <dbReference type="Proteomes" id="UP000182793"/>
    </source>
</evidence>
<comment type="caution">
    <text evidence="1">The sequence shown here is derived from an EMBL/GenBank/DDBJ whole genome shotgun (WGS) entry which is preliminary data.</text>
</comment>
<dbReference type="AlphaFoldDB" id="A0A091BUH7"/>
<proteinExistence type="predicted"/>
<organism evidence="1 3">
    <name type="scientific">Streptococcus equinus JB1</name>
    <dbReference type="NCBI Taxonomy" id="1294274"/>
    <lineage>
        <taxon>Bacteria</taxon>
        <taxon>Bacillati</taxon>
        <taxon>Bacillota</taxon>
        <taxon>Bacilli</taxon>
        <taxon>Lactobacillales</taxon>
        <taxon>Streptococcaceae</taxon>
        <taxon>Streptococcus</taxon>
    </lineage>
</organism>
<dbReference type="Proteomes" id="UP000182793">
    <property type="component" value="Unassembled WGS sequence"/>
</dbReference>
<reference evidence="2 4" key="2">
    <citation type="submission" date="2016-10" db="EMBL/GenBank/DDBJ databases">
        <authorList>
            <person name="Varghese N."/>
            <person name="Submissions S."/>
        </authorList>
    </citation>
    <scope>NUCLEOTIDE SEQUENCE [LARGE SCALE GENOMIC DNA]</scope>
    <source>
        <strain evidence="2 4">JB1</strain>
    </source>
</reference>
<dbReference type="Proteomes" id="UP000029382">
    <property type="component" value="Unassembled WGS sequence"/>
</dbReference>
<evidence type="ECO:0000313" key="1">
    <source>
        <dbReference type="EMBL" id="KFN88125.1"/>
    </source>
</evidence>
<dbReference type="EMBL" id="AUZH01000013">
    <property type="protein sequence ID" value="KFN88125.1"/>
    <property type="molecule type" value="Genomic_DNA"/>
</dbReference>
<protein>
    <recommendedName>
        <fullName evidence="5">DUF3114 domain-containing protein</fullName>
    </recommendedName>
</protein>
<evidence type="ECO:0008006" key="5">
    <source>
        <dbReference type="Google" id="ProtNLM"/>
    </source>
</evidence>
<dbReference type="Pfam" id="PF11311">
    <property type="entry name" value="DUF3114"/>
    <property type="match status" value="1"/>
</dbReference>
<accession>A0A091BUH7</accession>
<dbReference type="InterPro" id="IPR021462">
    <property type="entry name" value="DUF3114"/>
</dbReference>